<feature type="domain" description="Mannitol dehydrogenase N-terminal" evidence="3">
    <location>
        <begin position="31"/>
        <end position="281"/>
    </location>
</feature>
<dbReference type="InterPro" id="IPR050988">
    <property type="entry name" value="Mannitol_DH/Oxidoreductase"/>
</dbReference>
<keyword evidence="6" id="KW-1185">Reference proteome</keyword>
<comment type="caution">
    <text evidence="5">The sequence shown here is derived from an EMBL/GenBank/DDBJ whole genome shotgun (WGS) entry which is preliminary data.</text>
</comment>
<dbReference type="Pfam" id="PF08125">
    <property type="entry name" value="Mannitol_dh_C"/>
    <property type="match status" value="1"/>
</dbReference>
<evidence type="ECO:0000313" key="6">
    <source>
        <dbReference type="Proteomes" id="UP001549773"/>
    </source>
</evidence>
<evidence type="ECO:0000259" key="3">
    <source>
        <dbReference type="Pfam" id="PF01232"/>
    </source>
</evidence>
<feature type="domain" description="Mannitol dehydrogenase C-terminal" evidence="4">
    <location>
        <begin position="290"/>
        <end position="478"/>
    </location>
</feature>
<dbReference type="Pfam" id="PF01232">
    <property type="entry name" value="Mannitol_dh"/>
    <property type="match status" value="1"/>
</dbReference>
<evidence type="ECO:0000259" key="4">
    <source>
        <dbReference type="Pfam" id="PF08125"/>
    </source>
</evidence>
<accession>A0ABV2TZ70</accession>
<dbReference type="PANTHER" id="PTHR43362:SF1">
    <property type="entry name" value="MANNITOL DEHYDROGENASE 2-RELATED"/>
    <property type="match status" value="1"/>
</dbReference>
<dbReference type="SUPFAM" id="SSF48179">
    <property type="entry name" value="6-phosphogluconate dehydrogenase C-terminal domain-like"/>
    <property type="match status" value="1"/>
</dbReference>
<proteinExistence type="predicted"/>
<dbReference type="InterPro" id="IPR013118">
    <property type="entry name" value="Mannitol_DH_C"/>
</dbReference>
<dbReference type="PRINTS" id="PR00084">
    <property type="entry name" value="MTLDHDRGNASE"/>
</dbReference>
<dbReference type="Gene3D" id="3.40.50.720">
    <property type="entry name" value="NAD(P)-binding Rossmann-like Domain"/>
    <property type="match status" value="1"/>
</dbReference>
<keyword evidence="2" id="KW-0520">NAD</keyword>
<gene>
    <name evidence="5" type="ORF">ABXZ32_14300</name>
</gene>
<dbReference type="SUPFAM" id="SSF51735">
    <property type="entry name" value="NAD(P)-binding Rossmann-fold domains"/>
    <property type="match status" value="1"/>
</dbReference>
<dbReference type="InterPro" id="IPR000669">
    <property type="entry name" value="Mannitol_DH"/>
</dbReference>
<dbReference type="InterPro" id="IPR023027">
    <property type="entry name" value="Mannitol_DH_CS"/>
</dbReference>
<evidence type="ECO:0000256" key="2">
    <source>
        <dbReference type="ARBA" id="ARBA00023027"/>
    </source>
</evidence>
<dbReference type="PANTHER" id="PTHR43362">
    <property type="entry name" value="MANNITOL DEHYDROGENASE DSF1-RELATED"/>
    <property type="match status" value="1"/>
</dbReference>
<dbReference type="InterPro" id="IPR013328">
    <property type="entry name" value="6PGD_dom2"/>
</dbReference>
<dbReference type="Proteomes" id="UP001549773">
    <property type="component" value="Unassembled WGS sequence"/>
</dbReference>
<dbReference type="InterPro" id="IPR008927">
    <property type="entry name" value="6-PGluconate_DH-like_C_sf"/>
</dbReference>
<protein>
    <submittedName>
        <fullName evidence="5">Mannitol dehydrogenase family protein</fullName>
        <ecNumber evidence="5">1.1.1.-</ecNumber>
    </submittedName>
</protein>
<evidence type="ECO:0000313" key="5">
    <source>
        <dbReference type="EMBL" id="MET7030576.1"/>
    </source>
</evidence>
<dbReference type="PROSITE" id="PS00974">
    <property type="entry name" value="MANNITOL_DHGENASE"/>
    <property type="match status" value="1"/>
</dbReference>
<dbReference type="RefSeq" id="WP_354619373.1">
    <property type="nucleotide sequence ID" value="NZ_JBEWYP010000010.1"/>
</dbReference>
<dbReference type="InterPro" id="IPR013131">
    <property type="entry name" value="Mannitol_DH_N"/>
</dbReference>
<name>A0ABV2TZ70_9FLAO</name>
<keyword evidence="1 5" id="KW-0560">Oxidoreductase</keyword>
<sequence length="500" mass="55607">MESIKLNTENLGRIADSVAIPLYDRSKIKAGIVHVGIGGFHRAHQALYTDQLLHKKGNENWGICGVALLDFDRKIYNTLKEQDGLYTLIVKELDGSLTTTVIGSIVDVLYAPEDPKAVIEKMASPETKIITLTITEGGYNYNEATKQFDFSNPLVQHDLKHPSEPKTIFGYLTQALKLRKERDQKGLALQSCDNVQGNGHILQSMLLSFVEKAEPGLVDWIKKEISFPNSMVDRITPATSSLDVTALKDTMGVDDEWPVVCEPFKQWVIEDDFITGRPAWEDVGAQFVNDVVPYEKMKLALLNAGHSVLGILGALKGYSTIDQAAGDINIARFLGLYMDNEVTPTLGDLEGVDLKKYKHSLIQRFGNIYIKDQIERICSESSAKLPIFLLPTITAQLKTRGNIDFAAFVIAAWAIYSLGLDENGNKIVIKDAISEVLQKRAIEAKENPKTFIEIEGVFGDLKNEALFVESYTTSYYNIKNKGLEACIVDLNSKILNKINE</sequence>
<organism evidence="5 6">
    <name type="scientific">Sediminicola luteus</name>
    <dbReference type="NCBI Taxonomy" id="319238"/>
    <lineage>
        <taxon>Bacteria</taxon>
        <taxon>Pseudomonadati</taxon>
        <taxon>Bacteroidota</taxon>
        <taxon>Flavobacteriia</taxon>
        <taxon>Flavobacteriales</taxon>
        <taxon>Flavobacteriaceae</taxon>
        <taxon>Sediminicola</taxon>
    </lineage>
</organism>
<dbReference type="Gene3D" id="1.10.1040.10">
    <property type="entry name" value="N-(1-d-carboxylethyl)-l-norvaline Dehydrogenase, domain 2"/>
    <property type="match status" value="1"/>
</dbReference>
<dbReference type="EMBL" id="JBEWYP010000010">
    <property type="protein sequence ID" value="MET7030576.1"/>
    <property type="molecule type" value="Genomic_DNA"/>
</dbReference>
<dbReference type="InterPro" id="IPR036291">
    <property type="entry name" value="NAD(P)-bd_dom_sf"/>
</dbReference>
<reference evidence="5 6" key="1">
    <citation type="submission" date="2024-07" db="EMBL/GenBank/DDBJ databases">
        <title>The genome sequence of type strain Sediminicola luteus GDMCC 1.2596T.</title>
        <authorList>
            <person name="Liu Y."/>
        </authorList>
    </citation>
    <scope>NUCLEOTIDE SEQUENCE [LARGE SCALE GENOMIC DNA]</scope>
    <source>
        <strain evidence="5 6">GDMCC 1.2596</strain>
    </source>
</reference>
<dbReference type="GO" id="GO:0016491">
    <property type="term" value="F:oxidoreductase activity"/>
    <property type="evidence" value="ECO:0007669"/>
    <property type="project" value="UniProtKB-KW"/>
</dbReference>
<evidence type="ECO:0000256" key="1">
    <source>
        <dbReference type="ARBA" id="ARBA00023002"/>
    </source>
</evidence>
<dbReference type="EC" id="1.1.1.-" evidence="5"/>